<accession>A0AAD7DES8</accession>
<dbReference type="AlphaFoldDB" id="A0AAD7DES8"/>
<evidence type="ECO:0000256" key="1">
    <source>
        <dbReference type="SAM" id="MobiDB-lite"/>
    </source>
</evidence>
<name>A0AAD7DES8_MYCRO</name>
<dbReference type="EMBL" id="JARKIE010000072">
    <property type="protein sequence ID" value="KAJ7689484.1"/>
    <property type="molecule type" value="Genomic_DNA"/>
</dbReference>
<feature type="region of interest" description="Disordered" evidence="1">
    <location>
        <begin position="8"/>
        <end position="65"/>
    </location>
</feature>
<evidence type="ECO:0000313" key="3">
    <source>
        <dbReference type="Proteomes" id="UP001221757"/>
    </source>
</evidence>
<feature type="region of interest" description="Disordered" evidence="1">
    <location>
        <begin position="133"/>
        <end position="174"/>
    </location>
</feature>
<gene>
    <name evidence="2" type="ORF">B0H17DRAFT_639054</name>
</gene>
<proteinExistence type="predicted"/>
<organism evidence="2 3">
    <name type="scientific">Mycena rosella</name>
    <name type="common">Pink bonnet</name>
    <name type="synonym">Agaricus rosellus</name>
    <dbReference type="NCBI Taxonomy" id="1033263"/>
    <lineage>
        <taxon>Eukaryota</taxon>
        <taxon>Fungi</taxon>
        <taxon>Dikarya</taxon>
        <taxon>Basidiomycota</taxon>
        <taxon>Agaricomycotina</taxon>
        <taxon>Agaricomycetes</taxon>
        <taxon>Agaricomycetidae</taxon>
        <taxon>Agaricales</taxon>
        <taxon>Marasmiineae</taxon>
        <taxon>Mycenaceae</taxon>
        <taxon>Mycena</taxon>
    </lineage>
</organism>
<keyword evidence="3" id="KW-1185">Reference proteome</keyword>
<protein>
    <submittedName>
        <fullName evidence="2">Uncharacterized protein</fullName>
    </submittedName>
</protein>
<evidence type="ECO:0000313" key="2">
    <source>
        <dbReference type="EMBL" id="KAJ7689484.1"/>
    </source>
</evidence>
<comment type="caution">
    <text evidence="2">The sequence shown here is derived from an EMBL/GenBank/DDBJ whole genome shotgun (WGS) entry which is preliminary data.</text>
</comment>
<feature type="compositionally biased region" description="Low complexity" evidence="1">
    <location>
        <begin position="32"/>
        <end position="55"/>
    </location>
</feature>
<reference evidence="2" key="1">
    <citation type="submission" date="2023-03" db="EMBL/GenBank/DDBJ databases">
        <title>Massive genome expansion in bonnet fungi (Mycena s.s.) driven by repeated elements and novel gene families across ecological guilds.</title>
        <authorList>
            <consortium name="Lawrence Berkeley National Laboratory"/>
            <person name="Harder C.B."/>
            <person name="Miyauchi S."/>
            <person name="Viragh M."/>
            <person name="Kuo A."/>
            <person name="Thoen E."/>
            <person name="Andreopoulos B."/>
            <person name="Lu D."/>
            <person name="Skrede I."/>
            <person name="Drula E."/>
            <person name="Henrissat B."/>
            <person name="Morin E."/>
            <person name="Kohler A."/>
            <person name="Barry K."/>
            <person name="LaButti K."/>
            <person name="Morin E."/>
            <person name="Salamov A."/>
            <person name="Lipzen A."/>
            <person name="Mereny Z."/>
            <person name="Hegedus B."/>
            <person name="Baldrian P."/>
            <person name="Stursova M."/>
            <person name="Weitz H."/>
            <person name="Taylor A."/>
            <person name="Grigoriev I.V."/>
            <person name="Nagy L.G."/>
            <person name="Martin F."/>
            <person name="Kauserud H."/>
        </authorList>
    </citation>
    <scope>NUCLEOTIDE SEQUENCE</scope>
    <source>
        <strain evidence="2">CBHHK067</strain>
    </source>
</reference>
<sequence>MIDVVEACSECSPRPVEEPVAPEHDGTRARVTRPSASRRSPRLSSPRVHSSPLPRQARWHPSPILSPATEYDFVTEQQTRTRAPPVRSGSYRRLTLPLSCLTADHYVPITSDGRPPQMCEVFVSTLDLAVHHGPPQDLPPLPLLGSPQRDALPRTTSPEDFRSPSPRDFRSPSPKAFDSSLVQGYLNMLAQKPQEAGTSSTASSSRATYDSLATHDFDLGSDFGSPPLFGASAYDLDAYLTSPVDPSYDDDFGTPPDDTPFSTFLATPPLPSGDLDVGEYEYGGMSLFGGISGTAAPPYETPRSAHRYATSPEPPVSDKSMAADLFWTPRDGKFGAFPVEHPAAQAEGWTVARGKEEAVKRPLEDTAGPLNAKRKRLSI</sequence>
<feature type="compositionally biased region" description="Basic and acidic residues" evidence="1">
    <location>
        <begin position="15"/>
        <end position="28"/>
    </location>
</feature>
<feature type="region of interest" description="Disordered" evidence="1">
    <location>
        <begin position="357"/>
        <end position="379"/>
    </location>
</feature>
<feature type="compositionally biased region" description="Basic and acidic residues" evidence="1">
    <location>
        <begin position="157"/>
        <end position="170"/>
    </location>
</feature>
<dbReference type="Proteomes" id="UP001221757">
    <property type="component" value="Unassembled WGS sequence"/>
</dbReference>